<proteinExistence type="predicted"/>
<comment type="caution">
    <text evidence="1">The sequence shown here is derived from an EMBL/GenBank/DDBJ whole genome shotgun (WGS) entry which is preliminary data.</text>
</comment>
<accession>A0A938WXY1</accession>
<keyword evidence="2" id="KW-1185">Reference proteome</keyword>
<name>A0A938WXY1_9BIFI</name>
<dbReference type="Proteomes" id="UP000718821">
    <property type="component" value="Unassembled WGS sequence"/>
</dbReference>
<reference evidence="1" key="2">
    <citation type="journal article" date="2021" name="Sci. Rep.">
        <title>The distribution of antibiotic resistance genes in chicken gut microbiota commensals.</title>
        <authorList>
            <person name="Juricova H."/>
            <person name="Matiasovicova J."/>
            <person name="Kubasova T."/>
            <person name="Cejkova D."/>
            <person name="Rychlik I."/>
        </authorList>
    </citation>
    <scope>NUCLEOTIDE SEQUENCE</scope>
    <source>
        <strain evidence="1">An836</strain>
    </source>
</reference>
<gene>
    <name evidence="1" type="ORF">H7U32_04885</name>
</gene>
<dbReference type="RefSeq" id="WP_204468577.1">
    <property type="nucleotide sequence ID" value="NZ_JACLYU010000006.1"/>
</dbReference>
<evidence type="ECO:0000313" key="1">
    <source>
        <dbReference type="EMBL" id="MBM6699658.1"/>
    </source>
</evidence>
<organism evidence="1 2">
    <name type="scientific">Bifidobacterium pullorum subsp. saeculare</name>
    <dbReference type="NCBI Taxonomy" id="78257"/>
    <lineage>
        <taxon>Bacteria</taxon>
        <taxon>Bacillati</taxon>
        <taxon>Actinomycetota</taxon>
        <taxon>Actinomycetes</taxon>
        <taxon>Bifidobacteriales</taxon>
        <taxon>Bifidobacteriaceae</taxon>
        <taxon>Bifidobacterium</taxon>
    </lineage>
</organism>
<sequence length="150" mass="16095">MASVLQGFEEVSLTAPVPKVTMTVTESVVRFNKDTAEALGWPAYVRVLVNDRKKQVAVQVCGKDDPNAVRFSKPEGKQTASVAIHEPMVLVAVQKYLPLAQAPEGEVAYQSVDGTVHADEKVALFNTADAVAGMMKKRGRKKASAPANAE</sequence>
<dbReference type="AlphaFoldDB" id="A0A938WXY1"/>
<protein>
    <submittedName>
        <fullName evidence="1">Uncharacterized protein</fullName>
    </submittedName>
</protein>
<evidence type="ECO:0000313" key="2">
    <source>
        <dbReference type="Proteomes" id="UP000718821"/>
    </source>
</evidence>
<reference evidence="1" key="1">
    <citation type="submission" date="2020-08" db="EMBL/GenBank/DDBJ databases">
        <authorList>
            <person name="Cejkova D."/>
            <person name="Kubasova T."/>
            <person name="Jahodarova E."/>
            <person name="Rychlik I."/>
        </authorList>
    </citation>
    <scope>NUCLEOTIDE SEQUENCE</scope>
    <source>
        <strain evidence="1">An836</strain>
    </source>
</reference>
<dbReference type="EMBL" id="JACLYU010000006">
    <property type="protein sequence ID" value="MBM6699658.1"/>
    <property type="molecule type" value="Genomic_DNA"/>
</dbReference>